<name>A0AAR2JE78_PYGNA</name>
<dbReference type="Ensembl" id="ENSPNAT00000072096.1">
    <property type="protein sequence ID" value="ENSPNAP00000048642.1"/>
    <property type="gene ID" value="ENSPNAG00000033167.1"/>
</dbReference>
<reference evidence="1" key="3">
    <citation type="submission" date="2025-09" db="UniProtKB">
        <authorList>
            <consortium name="Ensembl"/>
        </authorList>
    </citation>
    <scope>IDENTIFICATION</scope>
</reference>
<dbReference type="PANTHER" id="PTHR35256">
    <property type="entry name" value="CHROMOSOME 8 OPEN READING FRAME 48"/>
    <property type="match status" value="1"/>
</dbReference>
<dbReference type="InterPro" id="IPR027932">
    <property type="entry name" value="DUF4606"/>
</dbReference>
<reference evidence="1" key="2">
    <citation type="submission" date="2025-08" db="UniProtKB">
        <authorList>
            <consortium name="Ensembl"/>
        </authorList>
    </citation>
    <scope>IDENTIFICATION</scope>
</reference>
<reference evidence="1 2" key="1">
    <citation type="submission" date="2020-10" db="EMBL/GenBank/DDBJ databases">
        <title>Pygocentrus nattereri (red-bellied piranha) genome, fPygNat1, primary haplotype.</title>
        <authorList>
            <person name="Myers G."/>
            <person name="Meyer A."/>
            <person name="Karagic N."/>
            <person name="Pippel M."/>
            <person name="Winkler S."/>
            <person name="Tracey A."/>
            <person name="Wood J."/>
            <person name="Formenti G."/>
            <person name="Howe K."/>
            <person name="Fedrigo O."/>
            <person name="Jarvis E.D."/>
        </authorList>
    </citation>
    <scope>NUCLEOTIDE SEQUENCE [LARGE SCALE GENOMIC DNA]</scope>
</reference>
<evidence type="ECO:0000313" key="2">
    <source>
        <dbReference type="Proteomes" id="UP001501920"/>
    </source>
</evidence>
<sequence>MTGTKGQEMDEAVALKAYCKRRLKHIEQQKLLLECDEKHQKRKRTSIKRVESISDQNVPVQFICTLKLKTFREEMKKGAEQDFHEPFRCRACLAKQADLAMNYFIKKKMNQLQAQLLDERIQSHLYNKDTVCLLGEILKDLPKPSDDPGEIWQRLLSTERWTLHETK</sequence>
<dbReference type="PANTHER" id="PTHR35256:SF1">
    <property type="entry name" value="EXPRESSED SEQUENCE AI429214"/>
    <property type="match status" value="1"/>
</dbReference>
<keyword evidence="2" id="KW-1185">Reference proteome</keyword>
<evidence type="ECO:0000313" key="1">
    <source>
        <dbReference type="Ensembl" id="ENSPNAP00000048642.1"/>
    </source>
</evidence>
<dbReference type="Pfam" id="PF15379">
    <property type="entry name" value="DUF4606"/>
    <property type="match status" value="1"/>
</dbReference>
<dbReference type="RefSeq" id="XP_017568852.1">
    <property type="nucleotide sequence ID" value="XM_017713363.2"/>
</dbReference>
<protein>
    <submittedName>
        <fullName evidence="1">Uncharacterized protein</fullName>
    </submittedName>
</protein>
<dbReference type="GeneTree" id="ENSGT00980000202377"/>
<organism evidence="1 2">
    <name type="scientific">Pygocentrus nattereri</name>
    <name type="common">Red-bellied piranha</name>
    <dbReference type="NCBI Taxonomy" id="42514"/>
    <lineage>
        <taxon>Eukaryota</taxon>
        <taxon>Metazoa</taxon>
        <taxon>Chordata</taxon>
        <taxon>Craniata</taxon>
        <taxon>Vertebrata</taxon>
        <taxon>Euteleostomi</taxon>
        <taxon>Actinopterygii</taxon>
        <taxon>Neopterygii</taxon>
        <taxon>Teleostei</taxon>
        <taxon>Ostariophysi</taxon>
        <taxon>Characiformes</taxon>
        <taxon>Characoidei</taxon>
        <taxon>Pygocentrus</taxon>
    </lineage>
</organism>
<proteinExistence type="predicted"/>
<dbReference type="Proteomes" id="UP001501920">
    <property type="component" value="Chromosome 8"/>
</dbReference>
<dbReference type="GeneID" id="108436710"/>
<dbReference type="AlphaFoldDB" id="A0AAR2JE78"/>
<accession>A0AAR2JE78</accession>